<evidence type="ECO:0000259" key="1">
    <source>
        <dbReference type="Pfam" id="PF16858"/>
    </source>
</evidence>
<reference evidence="2 3" key="1">
    <citation type="submission" date="2019-08" db="EMBL/GenBank/DDBJ databases">
        <title>The genome of the soybean aphid Biotype 1, its phylome, world population structure and adaptation to the North American continent.</title>
        <authorList>
            <person name="Giordano R."/>
            <person name="Donthu R.K."/>
            <person name="Hernandez A.G."/>
            <person name="Wright C.L."/>
            <person name="Zimin A.V."/>
        </authorList>
    </citation>
    <scope>NUCLEOTIDE SEQUENCE [LARGE SCALE GENOMIC DNA]</scope>
    <source>
        <tissue evidence="2">Whole aphids</tissue>
    </source>
</reference>
<dbReference type="PANTHER" id="PTHR14324:SF3">
    <property type="entry name" value="CONDENSIN-2 COMPLEX SUBUNIT H2"/>
    <property type="match status" value="1"/>
</dbReference>
<dbReference type="InterPro" id="IPR031737">
    <property type="entry name" value="CNDH2_C"/>
</dbReference>
<feature type="domain" description="Condensin-2 complex subunit H2 C-terminal" evidence="1">
    <location>
        <begin position="490"/>
        <end position="598"/>
    </location>
</feature>
<dbReference type="AlphaFoldDB" id="A0A6G0U8U4"/>
<dbReference type="GO" id="GO:0005634">
    <property type="term" value="C:nucleus"/>
    <property type="evidence" value="ECO:0007669"/>
    <property type="project" value="TreeGrafter"/>
</dbReference>
<evidence type="ECO:0000313" key="3">
    <source>
        <dbReference type="Proteomes" id="UP000475862"/>
    </source>
</evidence>
<comment type="caution">
    <text evidence="2">The sequence shown here is derived from an EMBL/GenBank/DDBJ whole genome shotgun (WGS) entry which is preliminary data.</text>
</comment>
<name>A0A6G0U8U4_APHGL</name>
<dbReference type="InterPro" id="IPR031739">
    <property type="entry name" value="Ncaph2"/>
</dbReference>
<dbReference type="Proteomes" id="UP000475862">
    <property type="component" value="Unassembled WGS sequence"/>
</dbReference>
<dbReference type="GO" id="GO:0000796">
    <property type="term" value="C:condensin complex"/>
    <property type="evidence" value="ECO:0007669"/>
    <property type="project" value="TreeGrafter"/>
</dbReference>
<dbReference type="GO" id="GO:0003682">
    <property type="term" value="F:chromatin binding"/>
    <property type="evidence" value="ECO:0007669"/>
    <property type="project" value="TreeGrafter"/>
</dbReference>
<dbReference type="PANTHER" id="PTHR14324">
    <property type="entry name" value="CONDENSIN-2 COMPLEX SUBUNIT H2"/>
    <property type="match status" value="1"/>
</dbReference>
<organism evidence="2 3">
    <name type="scientific">Aphis glycines</name>
    <name type="common">Soybean aphid</name>
    <dbReference type="NCBI Taxonomy" id="307491"/>
    <lineage>
        <taxon>Eukaryota</taxon>
        <taxon>Metazoa</taxon>
        <taxon>Ecdysozoa</taxon>
        <taxon>Arthropoda</taxon>
        <taxon>Hexapoda</taxon>
        <taxon>Insecta</taxon>
        <taxon>Pterygota</taxon>
        <taxon>Neoptera</taxon>
        <taxon>Paraneoptera</taxon>
        <taxon>Hemiptera</taxon>
        <taxon>Sternorrhyncha</taxon>
        <taxon>Aphidomorpha</taxon>
        <taxon>Aphidoidea</taxon>
        <taxon>Aphididae</taxon>
        <taxon>Aphidini</taxon>
        <taxon>Aphis</taxon>
        <taxon>Aphis</taxon>
    </lineage>
</organism>
<dbReference type="EMBL" id="VYZN01000001">
    <property type="protein sequence ID" value="KAE9545029.1"/>
    <property type="molecule type" value="Genomic_DNA"/>
</dbReference>
<dbReference type="Pfam" id="PF16858">
    <property type="entry name" value="CNDH2_C"/>
    <property type="match status" value="1"/>
</dbReference>
<dbReference type="OrthoDB" id="10038475at2759"/>
<accession>A0A6G0U8U4</accession>
<gene>
    <name evidence="2" type="ORF">AGLY_000572</name>
</gene>
<sequence>MNNITKNESSAEISVRKYQDDSDFDEAFKNLLRPIESIIKKKQCEPLQYDLIKDLDSFLNHLKLSTDEGALVFVEAALMIQNVILIYQKRVDQLIDVMMKLIGKFRAYRINENIEVDYDAENDAGNKKKKKEKKVKFYSSFEPIKGQIFGTLKIFDCKVINLSKKPPVQRIVLNANIKVDNKYSKILPYICIGNGENIGKKYDYMINFPLNRDLAVNEEFDCPTNADSKSATPLNYRKSTDPLPMNLMEVDEIDEIHPSTPDPVIFDQTVTDEVCVANAMLPNPVNILNVSQIPQNTDDVWTPILNAKDNNYVDKPCVKKKGSKKEDGGMWLPTYTIAELTCQMFRLKSGLYADHVFRQLIHDALEVQRSETAKIKKKRIIAEEKERFDYHDKEMEEKLKNGELENLVQDSLSSLTRKNLQCAKFAILRYWYPYEPGFIGFDNPIHDDNDLFENVDQQENEEPIEDANIENFQSYQRNAIEMQKHEQNQIEMMNEQLKMRQRVQEWHNNLRPILEEEEKRTEFDVHEYGTRILSCFEFIGEKKLFKELVGGLDKEEVARYFLSLLMMVNTYNLDISNDISENDILITLLKKERHHEELQVNIGNQVNQEQN</sequence>
<protein>
    <recommendedName>
        <fullName evidence="1">Condensin-2 complex subunit H2 C-terminal domain-containing protein</fullName>
    </recommendedName>
</protein>
<evidence type="ECO:0000313" key="2">
    <source>
        <dbReference type="EMBL" id="KAE9545029.1"/>
    </source>
</evidence>
<proteinExistence type="predicted"/>
<keyword evidence="3" id="KW-1185">Reference proteome</keyword>
<dbReference type="GO" id="GO:0051306">
    <property type="term" value="P:mitotic sister chromatid separation"/>
    <property type="evidence" value="ECO:0007669"/>
    <property type="project" value="TreeGrafter"/>
</dbReference>
<dbReference type="GO" id="GO:0010032">
    <property type="term" value="P:meiotic chromosome condensation"/>
    <property type="evidence" value="ECO:0007669"/>
    <property type="project" value="TreeGrafter"/>
</dbReference>